<reference evidence="2" key="2">
    <citation type="submission" date="2013-12" db="EMBL/GenBank/DDBJ databases">
        <authorList>
            <person name="Yu Y."/>
            <person name="Lee S."/>
            <person name="de Baynast K."/>
            <person name="Wissotski M."/>
            <person name="Liu L."/>
            <person name="Talag J."/>
            <person name="Goicoechea J."/>
            <person name="Angelova A."/>
            <person name="Jetty R."/>
            <person name="Kudrna D."/>
            <person name="Golser W."/>
            <person name="Rivera L."/>
            <person name="Zhang J."/>
            <person name="Wing R."/>
        </authorList>
    </citation>
    <scope>NUCLEOTIDE SEQUENCE</scope>
</reference>
<accession>A0A0D9XTS5</accession>
<reference evidence="1 2" key="1">
    <citation type="submission" date="2012-08" db="EMBL/GenBank/DDBJ databases">
        <title>Oryza genome evolution.</title>
        <authorList>
            <person name="Wing R.A."/>
        </authorList>
    </citation>
    <scope>NUCLEOTIDE SEQUENCE</scope>
</reference>
<evidence type="ECO:0000313" key="2">
    <source>
        <dbReference type="Proteomes" id="UP000032180"/>
    </source>
</evidence>
<proteinExistence type="predicted"/>
<keyword evidence="2" id="KW-1185">Reference proteome</keyword>
<name>A0A0D9XTS5_9ORYZ</name>
<dbReference type="Proteomes" id="UP000032180">
    <property type="component" value="Chromosome 11"/>
</dbReference>
<dbReference type="EnsemblPlants" id="LPERR11G15120.1">
    <property type="protein sequence ID" value="LPERR11G15120.1"/>
    <property type="gene ID" value="LPERR11G15120"/>
</dbReference>
<dbReference type="AlphaFoldDB" id="A0A0D9XTS5"/>
<organism evidence="1 2">
    <name type="scientific">Leersia perrieri</name>
    <dbReference type="NCBI Taxonomy" id="77586"/>
    <lineage>
        <taxon>Eukaryota</taxon>
        <taxon>Viridiplantae</taxon>
        <taxon>Streptophyta</taxon>
        <taxon>Embryophyta</taxon>
        <taxon>Tracheophyta</taxon>
        <taxon>Spermatophyta</taxon>
        <taxon>Magnoliopsida</taxon>
        <taxon>Liliopsida</taxon>
        <taxon>Poales</taxon>
        <taxon>Poaceae</taxon>
        <taxon>BOP clade</taxon>
        <taxon>Oryzoideae</taxon>
        <taxon>Oryzeae</taxon>
        <taxon>Oryzinae</taxon>
        <taxon>Leersia</taxon>
    </lineage>
</organism>
<dbReference type="Gramene" id="LPERR11G15120.1">
    <property type="protein sequence ID" value="LPERR11G15120.1"/>
    <property type="gene ID" value="LPERR11G15120"/>
</dbReference>
<reference evidence="1" key="3">
    <citation type="submission" date="2015-04" db="UniProtKB">
        <authorList>
            <consortium name="EnsemblPlants"/>
        </authorList>
    </citation>
    <scope>IDENTIFICATION</scope>
</reference>
<protein>
    <submittedName>
        <fullName evidence="1">Uncharacterized protein</fullName>
    </submittedName>
</protein>
<dbReference type="HOGENOM" id="CLU_1505611_0_0_1"/>
<evidence type="ECO:0000313" key="1">
    <source>
        <dbReference type="EnsemblPlants" id="LPERR11G15120.1"/>
    </source>
</evidence>
<sequence>MEIVLLLAAVFFSFFIRFVQTGICVAHRLVDFFACFYIDTCIDFSPSSSRFVHGRLDHPTKCTTTTRFFTMVIFKHVYSTIKLRVAAASSLQTAASLLVVTHRCIAWSCRCVAPSVHNVAALVVFTQLFVHASTPSSSALVVISHQVLLRLLRASPPRLLHAAAIAYPGRCSSYLYIGY</sequence>